<dbReference type="EMBL" id="FNIA01000020">
    <property type="protein sequence ID" value="SDN20980.1"/>
    <property type="molecule type" value="Genomic_DNA"/>
</dbReference>
<accession>A0A1G9ZI12</accession>
<evidence type="ECO:0000256" key="1">
    <source>
        <dbReference type="SAM" id="Phobius"/>
    </source>
</evidence>
<keyword evidence="1" id="KW-0472">Membrane</keyword>
<keyword evidence="1" id="KW-0812">Transmembrane</keyword>
<protein>
    <submittedName>
        <fullName evidence="2">Uncharacterized protein</fullName>
    </submittedName>
</protein>
<sequence>MEPRSWVRRPLDRVRAVEPFIRRIVAGGLALVAGLWLVRLTVRWTAPWAAGVVLALVGVAGLAVGVERQLEY</sequence>
<evidence type="ECO:0000313" key="3">
    <source>
        <dbReference type="Proteomes" id="UP000199370"/>
    </source>
</evidence>
<feature type="transmembrane region" description="Helical" evidence="1">
    <location>
        <begin position="20"/>
        <end position="38"/>
    </location>
</feature>
<keyword evidence="3" id="KW-1185">Reference proteome</keyword>
<evidence type="ECO:0000313" key="2">
    <source>
        <dbReference type="EMBL" id="SDN20980.1"/>
    </source>
</evidence>
<dbReference type="RefSeq" id="WP_089735331.1">
    <property type="nucleotide sequence ID" value="NZ_FNIA01000020.1"/>
</dbReference>
<name>A0A1G9ZI12_9EURY</name>
<feature type="transmembrane region" description="Helical" evidence="1">
    <location>
        <begin position="44"/>
        <end position="66"/>
    </location>
</feature>
<keyword evidence="1" id="KW-1133">Transmembrane helix</keyword>
<organism evidence="2 3">
    <name type="scientific">Haloarchaeobius iranensis</name>
    <dbReference type="NCBI Taxonomy" id="996166"/>
    <lineage>
        <taxon>Archaea</taxon>
        <taxon>Methanobacteriati</taxon>
        <taxon>Methanobacteriota</taxon>
        <taxon>Stenosarchaea group</taxon>
        <taxon>Halobacteria</taxon>
        <taxon>Halobacteriales</taxon>
        <taxon>Halorubellaceae</taxon>
        <taxon>Haloarchaeobius</taxon>
    </lineage>
</organism>
<dbReference type="AlphaFoldDB" id="A0A1G9ZI12"/>
<proteinExistence type="predicted"/>
<dbReference type="STRING" id="996166.SAMN05192554_12062"/>
<dbReference type="Proteomes" id="UP000199370">
    <property type="component" value="Unassembled WGS sequence"/>
</dbReference>
<gene>
    <name evidence="2" type="ORF">SAMN05192554_12062</name>
</gene>
<reference evidence="2 3" key="1">
    <citation type="submission" date="2016-10" db="EMBL/GenBank/DDBJ databases">
        <authorList>
            <person name="de Groot N.N."/>
        </authorList>
    </citation>
    <scope>NUCLEOTIDE SEQUENCE [LARGE SCALE GENOMIC DNA]</scope>
    <source>
        <strain evidence="3">EB21,IBRC-M 10013,KCTC 4048</strain>
    </source>
</reference>